<reference evidence="11" key="1">
    <citation type="journal article" date="2019" name="Int. J. Syst. Evol. Microbiol.">
        <title>The Global Catalogue of Microorganisms (GCM) 10K type strain sequencing project: providing services to taxonomists for standard genome sequencing and annotation.</title>
        <authorList>
            <consortium name="The Broad Institute Genomics Platform"/>
            <consortium name="The Broad Institute Genome Sequencing Center for Infectious Disease"/>
            <person name="Wu L."/>
            <person name="Ma J."/>
        </authorList>
    </citation>
    <scope>NUCLEOTIDE SEQUENCE [LARGE SCALE GENOMIC DNA]</scope>
    <source>
        <strain evidence="11">KCTC 42087</strain>
    </source>
</reference>
<evidence type="ECO:0000313" key="10">
    <source>
        <dbReference type="EMBL" id="MFC5754574.1"/>
    </source>
</evidence>
<accession>A0ABW1AJ57</accession>
<keyword evidence="3 7" id="KW-0812">Transmembrane</keyword>
<evidence type="ECO:0000256" key="2">
    <source>
        <dbReference type="ARBA" id="ARBA00022475"/>
    </source>
</evidence>
<feature type="transmembrane region" description="Helical" evidence="7">
    <location>
        <begin position="340"/>
        <end position="357"/>
    </location>
</feature>
<comment type="subcellular location">
    <subcellularLocation>
        <location evidence="1">Cell membrane</location>
        <topology evidence="1">Multi-pass membrane protein</topology>
    </subcellularLocation>
</comment>
<evidence type="ECO:0000259" key="9">
    <source>
        <dbReference type="Pfam" id="PF12704"/>
    </source>
</evidence>
<dbReference type="InterPro" id="IPR025857">
    <property type="entry name" value="MacB_PCD"/>
</dbReference>
<dbReference type="EMBL" id="JBHSON010000164">
    <property type="protein sequence ID" value="MFC5754574.1"/>
    <property type="molecule type" value="Genomic_DNA"/>
</dbReference>
<keyword evidence="5 7" id="KW-0472">Membrane</keyword>
<dbReference type="InterPro" id="IPR050250">
    <property type="entry name" value="Macrolide_Exporter_MacB"/>
</dbReference>
<comment type="similarity">
    <text evidence="6">Belongs to the ABC-4 integral membrane protein family.</text>
</comment>
<evidence type="ECO:0000256" key="6">
    <source>
        <dbReference type="ARBA" id="ARBA00038076"/>
    </source>
</evidence>
<evidence type="ECO:0000256" key="1">
    <source>
        <dbReference type="ARBA" id="ARBA00004651"/>
    </source>
</evidence>
<evidence type="ECO:0000256" key="5">
    <source>
        <dbReference type="ARBA" id="ARBA00023136"/>
    </source>
</evidence>
<dbReference type="InterPro" id="IPR003838">
    <property type="entry name" value="ABC3_permease_C"/>
</dbReference>
<feature type="transmembrane region" description="Helical" evidence="7">
    <location>
        <begin position="363"/>
        <end position="383"/>
    </location>
</feature>
<feature type="domain" description="MacB-like periplasmic core" evidence="9">
    <location>
        <begin position="44"/>
        <end position="245"/>
    </location>
</feature>
<name>A0ABW1AJ57_9ACTN</name>
<feature type="transmembrane region" description="Helical" evidence="7">
    <location>
        <begin position="262"/>
        <end position="289"/>
    </location>
</feature>
<proteinExistence type="inferred from homology"/>
<organism evidence="10 11">
    <name type="scientific">Actinomadura rugatobispora</name>
    <dbReference type="NCBI Taxonomy" id="1994"/>
    <lineage>
        <taxon>Bacteria</taxon>
        <taxon>Bacillati</taxon>
        <taxon>Actinomycetota</taxon>
        <taxon>Actinomycetes</taxon>
        <taxon>Streptosporangiales</taxon>
        <taxon>Thermomonosporaceae</taxon>
        <taxon>Actinomadura</taxon>
    </lineage>
</organism>
<evidence type="ECO:0000259" key="8">
    <source>
        <dbReference type="Pfam" id="PF02687"/>
    </source>
</evidence>
<dbReference type="PANTHER" id="PTHR30572">
    <property type="entry name" value="MEMBRANE COMPONENT OF TRANSPORTER-RELATED"/>
    <property type="match status" value="1"/>
</dbReference>
<feature type="transmembrane region" description="Helical" evidence="7">
    <location>
        <begin position="44"/>
        <end position="64"/>
    </location>
</feature>
<dbReference type="Proteomes" id="UP001596074">
    <property type="component" value="Unassembled WGS sequence"/>
</dbReference>
<dbReference type="Pfam" id="PF02687">
    <property type="entry name" value="FtsX"/>
    <property type="match status" value="1"/>
</dbReference>
<evidence type="ECO:0000256" key="4">
    <source>
        <dbReference type="ARBA" id="ARBA00022989"/>
    </source>
</evidence>
<keyword evidence="2" id="KW-1003">Cell membrane</keyword>
<feature type="transmembrane region" description="Helical" evidence="7">
    <location>
        <begin position="309"/>
        <end position="333"/>
    </location>
</feature>
<protein>
    <submittedName>
        <fullName evidence="10">ABC transporter permease</fullName>
    </submittedName>
</protein>
<evidence type="ECO:0000313" key="11">
    <source>
        <dbReference type="Proteomes" id="UP001596074"/>
    </source>
</evidence>
<keyword evidence="4 7" id="KW-1133">Transmembrane helix</keyword>
<dbReference type="RefSeq" id="WP_378292815.1">
    <property type="nucleotide sequence ID" value="NZ_JBHSON010000164.1"/>
</dbReference>
<feature type="domain" description="ABC3 transporter permease C-terminal" evidence="8">
    <location>
        <begin position="272"/>
        <end position="391"/>
    </location>
</feature>
<keyword evidence="11" id="KW-1185">Reference proteome</keyword>
<dbReference type="Pfam" id="PF12704">
    <property type="entry name" value="MacB_PCD"/>
    <property type="match status" value="1"/>
</dbReference>
<evidence type="ECO:0000256" key="7">
    <source>
        <dbReference type="SAM" id="Phobius"/>
    </source>
</evidence>
<sequence>VAVSAGGAPRRGRALRMQRALARTRVRRPVSLGLGLPFARPGRTALTVSAVAFGVAAVTFAYGLDRSVSSYFADAELTETVHVLVPNDLGRPVSLDGRPGTAKVALTRFEQVHVPGFDRAVHMKAYQGSVTDRHGHRLVRGRWLAGPGEAVVGDPFLKTGGKKIGDSIVVTKDGRSVTLRIVGTALVDGGDSVITDWASLTPLTARTTAPESPGPGPHARMAFSILEVTLTPGTSPDAYVAALKRDGVEATTAAEGIEAGRVVLLGLVTLLTLGLTAVAGLGVFNTVILNTRDRARDFGVLKSLGATPGQVLTVVLTSMAALGLAGGLVGLPLGVAAHRVVLPAMTGTGGLILPYGLLEIFPWPLMVLSVLAGVAIALLGALIPAGRAARIGTAAALRSE</sequence>
<gene>
    <name evidence="10" type="ORF">ACFPZN_53935</name>
</gene>
<feature type="non-terminal residue" evidence="10">
    <location>
        <position position="1"/>
    </location>
</feature>
<comment type="caution">
    <text evidence="10">The sequence shown here is derived from an EMBL/GenBank/DDBJ whole genome shotgun (WGS) entry which is preliminary data.</text>
</comment>
<evidence type="ECO:0000256" key="3">
    <source>
        <dbReference type="ARBA" id="ARBA00022692"/>
    </source>
</evidence>
<dbReference type="PANTHER" id="PTHR30572:SF4">
    <property type="entry name" value="ABC TRANSPORTER PERMEASE YTRF"/>
    <property type="match status" value="1"/>
</dbReference>